<dbReference type="CDD" id="cd08977">
    <property type="entry name" value="SusD"/>
    <property type="match status" value="1"/>
</dbReference>
<reference evidence="10" key="1">
    <citation type="journal article" date="2019" name="Int. J. Syst. Evol. Microbiol.">
        <title>The Global Catalogue of Microorganisms (GCM) 10K type strain sequencing project: providing services to taxonomists for standard genome sequencing and annotation.</title>
        <authorList>
            <consortium name="The Broad Institute Genomics Platform"/>
            <consortium name="The Broad Institute Genome Sequencing Center for Infectious Disease"/>
            <person name="Wu L."/>
            <person name="Ma J."/>
        </authorList>
    </citation>
    <scope>NUCLEOTIDE SEQUENCE [LARGE SCALE GENOMIC DNA]</scope>
    <source>
        <strain evidence="10">JCM 18200</strain>
    </source>
</reference>
<name>A0ABP9BUK3_9SPHI</name>
<accession>A0ABP9BUK3</accession>
<dbReference type="PROSITE" id="PS51257">
    <property type="entry name" value="PROKAR_LIPOPROTEIN"/>
    <property type="match status" value="1"/>
</dbReference>
<dbReference type="EMBL" id="BAABIQ010000040">
    <property type="protein sequence ID" value="GAA4799155.1"/>
    <property type="molecule type" value="Genomic_DNA"/>
</dbReference>
<comment type="subcellular location">
    <subcellularLocation>
        <location evidence="1">Cell outer membrane</location>
    </subcellularLocation>
</comment>
<evidence type="ECO:0000256" key="2">
    <source>
        <dbReference type="ARBA" id="ARBA00006275"/>
    </source>
</evidence>
<dbReference type="Proteomes" id="UP001501411">
    <property type="component" value="Unassembled WGS sequence"/>
</dbReference>
<evidence type="ECO:0000256" key="6">
    <source>
        <dbReference type="SAM" id="SignalP"/>
    </source>
</evidence>
<evidence type="ECO:0000259" key="8">
    <source>
        <dbReference type="Pfam" id="PF14322"/>
    </source>
</evidence>
<dbReference type="Pfam" id="PF07980">
    <property type="entry name" value="SusD_RagB"/>
    <property type="match status" value="1"/>
</dbReference>
<feature type="domain" description="SusD-like N-terminal" evidence="8">
    <location>
        <begin position="27"/>
        <end position="228"/>
    </location>
</feature>
<feature type="chain" id="PRO_5046774829" evidence="6">
    <location>
        <begin position="29"/>
        <end position="499"/>
    </location>
</feature>
<evidence type="ECO:0000256" key="1">
    <source>
        <dbReference type="ARBA" id="ARBA00004442"/>
    </source>
</evidence>
<dbReference type="InterPro" id="IPR011990">
    <property type="entry name" value="TPR-like_helical_dom_sf"/>
</dbReference>
<dbReference type="Gene3D" id="1.25.40.390">
    <property type="match status" value="1"/>
</dbReference>
<dbReference type="RefSeq" id="WP_345232634.1">
    <property type="nucleotide sequence ID" value="NZ_BAABIQ010000040.1"/>
</dbReference>
<keyword evidence="10" id="KW-1185">Reference proteome</keyword>
<feature type="signal peptide" evidence="6">
    <location>
        <begin position="1"/>
        <end position="28"/>
    </location>
</feature>
<comment type="similarity">
    <text evidence="2">Belongs to the SusD family.</text>
</comment>
<evidence type="ECO:0000313" key="10">
    <source>
        <dbReference type="Proteomes" id="UP001501411"/>
    </source>
</evidence>
<dbReference type="Pfam" id="PF14322">
    <property type="entry name" value="SusD-like_3"/>
    <property type="match status" value="1"/>
</dbReference>
<evidence type="ECO:0000313" key="9">
    <source>
        <dbReference type="EMBL" id="GAA4799155.1"/>
    </source>
</evidence>
<evidence type="ECO:0000256" key="4">
    <source>
        <dbReference type="ARBA" id="ARBA00023136"/>
    </source>
</evidence>
<protein>
    <submittedName>
        <fullName evidence="9">RagB/SusD family nutrient uptake outer membrane protein</fullName>
    </submittedName>
</protein>
<dbReference type="InterPro" id="IPR033985">
    <property type="entry name" value="SusD-like_N"/>
</dbReference>
<evidence type="ECO:0000256" key="3">
    <source>
        <dbReference type="ARBA" id="ARBA00022729"/>
    </source>
</evidence>
<dbReference type="InterPro" id="IPR012944">
    <property type="entry name" value="SusD_RagB_dom"/>
</dbReference>
<sequence length="499" mass="56239">MKNLHRTSIIYTLLAVLTLGSCSKNFLAIDPETTANSDNFYKNQEEVEQAVNGAYNILQDLGRLHLWLYGEMRSDNTTFQYNNQDRGLETREFIDQFLVDASAEPIRQFWQLSYQGITRTNDVLARLDEVEMTDEKRAQYRGEVLFLRAFHYFNLVRQYGGVPLRLAPVESPDSALSKGRAPVEEVYNQIVSDLSSAADNLSNATISSAEKGRVTEGAARTLLAKVYLTLKKYDEAIDQLRKVSTMGYSLVTNYADNFSPEKKNGAESIFEIQYLGSQPSLSSNFMYQFAPYTSGSVVTQDPNTNLGGSAGWNIPTQDMIDAYEEGDKRKASSLAEGFTNSSGTFVAVPYVKKYNFGFVEPGQTDVNFPVLRYADVLLMLAECLNEKGFAANGEAFNLVNNIRERAGLKPLEARDINGQDRFREAVFQERRVELAFENHRWYDLLRTGKAVEIMNAHGAREKDGSLTIPTNAYQVTNNRLLLPIPQREINLDNLEQNPQ</sequence>
<gene>
    <name evidence="9" type="ORF">GCM10023231_29900</name>
</gene>
<keyword evidence="4" id="KW-0472">Membrane</keyword>
<organism evidence="9 10">
    <name type="scientific">Olivibacter ginsenosidimutans</name>
    <dbReference type="NCBI Taxonomy" id="1176537"/>
    <lineage>
        <taxon>Bacteria</taxon>
        <taxon>Pseudomonadati</taxon>
        <taxon>Bacteroidota</taxon>
        <taxon>Sphingobacteriia</taxon>
        <taxon>Sphingobacteriales</taxon>
        <taxon>Sphingobacteriaceae</taxon>
        <taxon>Olivibacter</taxon>
    </lineage>
</organism>
<evidence type="ECO:0000259" key="7">
    <source>
        <dbReference type="Pfam" id="PF07980"/>
    </source>
</evidence>
<comment type="caution">
    <text evidence="9">The sequence shown here is derived from an EMBL/GenBank/DDBJ whole genome shotgun (WGS) entry which is preliminary data.</text>
</comment>
<evidence type="ECO:0000256" key="5">
    <source>
        <dbReference type="ARBA" id="ARBA00023237"/>
    </source>
</evidence>
<feature type="domain" description="RagB/SusD" evidence="7">
    <location>
        <begin position="340"/>
        <end position="498"/>
    </location>
</feature>
<keyword evidence="3 6" id="KW-0732">Signal</keyword>
<dbReference type="SUPFAM" id="SSF48452">
    <property type="entry name" value="TPR-like"/>
    <property type="match status" value="1"/>
</dbReference>
<proteinExistence type="inferred from homology"/>
<keyword evidence="5" id="KW-0998">Cell outer membrane</keyword>